<sequence>MDQARDDIWAIEHRHSVRRFTGEAVPADVRAELERAVAAANATSGLHMQLAWDEPEAFKTMLAHYGKFQNACNYLALVGPKGPDLDELCGYFGEKIVLLAQRLGLNSCWVGGTFSRKRTRCDVGAGERLVMVVALGLGVDDGRPRRSKGISELSNTHGIVMPNWFQHDMQAAALAPTALNQQHFIFTLDRDRTRVRAQSTGGLFSKVDLGIAECHFELASGHAVEDSATSRLAGSRAGEKGGR</sequence>
<protein>
    <submittedName>
        <fullName evidence="2">Nitroreductase family</fullName>
    </submittedName>
</protein>
<accession>A0A1G6IQC3</accession>
<dbReference type="Gene3D" id="3.40.109.10">
    <property type="entry name" value="NADH Oxidase"/>
    <property type="match status" value="1"/>
</dbReference>
<name>A0A1G6IQC3_9ACTN</name>
<dbReference type="SUPFAM" id="SSF55469">
    <property type="entry name" value="FMN-dependent nitroreductase-like"/>
    <property type="match status" value="1"/>
</dbReference>
<dbReference type="EMBL" id="FMZL01000003">
    <property type="protein sequence ID" value="SDC08688.1"/>
    <property type="molecule type" value="Genomic_DNA"/>
</dbReference>
<dbReference type="CDD" id="cd02062">
    <property type="entry name" value="Nitro_FMN_reductase"/>
    <property type="match status" value="1"/>
</dbReference>
<keyword evidence="3" id="KW-1185">Reference proteome</keyword>
<dbReference type="RefSeq" id="WP_090845107.1">
    <property type="nucleotide sequence ID" value="NZ_FMZL01000003.1"/>
</dbReference>
<reference evidence="3" key="1">
    <citation type="submission" date="2016-10" db="EMBL/GenBank/DDBJ databases">
        <authorList>
            <person name="Varghese N."/>
            <person name="Submissions S."/>
        </authorList>
    </citation>
    <scope>NUCLEOTIDE SEQUENCE [LARGE SCALE GENOMIC DNA]</scope>
    <source>
        <strain evidence="3">DSM 22619</strain>
    </source>
</reference>
<organism evidence="2 3">
    <name type="scientific">Parafannyhessea umbonata</name>
    <dbReference type="NCBI Taxonomy" id="604330"/>
    <lineage>
        <taxon>Bacteria</taxon>
        <taxon>Bacillati</taxon>
        <taxon>Actinomycetota</taxon>
        <taxon>Coriobacteriia</taxon>
        <taxon>Coriobacteriales</taxon>
        <taxon>Atopobiaceae</taxon>
        <taxon>Parafannyhessea</taxon>
    </lineage>
</organism>
<dbReference type="Pfam" id="PF14512">
    <property type="entry name" value="TM1586_NiRdase"/>
    <property type="match status" value="1"/>
</dbReference>
<dbReference type="InterPro" id="IPR000415">
    <property type="entry name" value="Nitroreductase-like"/>
</dbReference>
<feature type="domain" description="Putative nitroreductase TM1586" evidence="1">
    <location>
        <begin position="10"/>
        <end position="220"/>
    </location>
</feature>
<dbReference type="InterPro" id="IPR029478">
    <property type="entry name" value="TM1586_NiRdase"/>
</dbReference>
<dbReference type="STRING" id="604330.SAMN04489857_1574"/>
<evidence type="ECO:0000259" key="1">
    <source>
        <dbReference type="Pfam" id="PF14512"/>
    </source>
</evidence>
<proteinExistence type="predicted"/>
<gene>
    <name evidence="2" type="ORF">SAMN04487824_10325</name>
</gene>
<evidence type="ECO:0000313" key="2">
    <source>
        <dbReference type="EMBL" id="SDC08688.1"/>
    </source>
</evidence>
<dbReference type="Gene3D" id="3.40.109.30">
    <property type="entry name" value="putative nitroreductase (tm1586), domain 2"/>
    <property type="match status" value="1"/>
</dbReference>
<dbReference type="Proteomes" id="UP000198528">
    <property type="component" value="Unassembled WGS sequence"/>
</dbReference>
<dbReference type="GO" id="GO:0016491">
    <property type="term" value="F:oxidoreductase activity"/>
    <property type="evidence" value="ECO:0007669"/>
    <property type="project" value="InterPro"/>
</dbReference>
<dbReference type="AlphaFoldDB" id="A0A1G6IQC3"/>
<evidence type="ECO:0000313" key="3">
    <source>
        <dbReference type="Proteomes" id="UP000198528"/>
    </source>
</evidence>